<feature type="domain" description="Trimeric autotransporter adhesin YadA-like stalk" evidence="14">
    <location>
        <begin position="509"/>
        <end position="550"/>
    </location>
</feature>
<dbReference type="InterPro" id="IPR024973">
    <property type="entry name" value="ESPR"/>
</dbReference>
<evidence type="ECO:0000256" key="1">
    <source>
        <dbReference type="ARBA" id="ARBA00004241"/>
    </source>
</evidence>
<dbReference type="InterPro" id="IPR045584">
    <property type="entry name" value="Pilin-like"/>
</dbReference>
<feature type="domain" description="ESPR" evidence="15">
    <location>
        <begin position="1"/>
        <end position="48"/>
    </location>
</feature>
<evidence type="ECO:0000313" key="16">
    <source>
        <dbReference type="EMBL" id="KDR40929.1"/>
    </source>
</evidence>
<comment type="caution">
    <text evidence="16">The sequence shown here is derived from an EMBL/GenBank/DDBJ whole genome shotgun (WGS) entry which is preliminary data.</text>
</comment>
<keyword evidence="7" id="KW-0732">Signal</keyword>
<feature type="domain" description="Trimeric autotransporter adhesin YadA-like head" evidence="13">
    <location>
        <begin position="168"/>
        <end position="191"/>
    </location>
</feature>
<feature type="domain" description="Trimeric autotransporter adhesin YadA-like stalk" evidence="14">
    <location>
        <begin position="666"/>
        <end position="707"/>
    </location>
</feature>
<reference evidence="16 17" key="1">
    <citation type="submission" date="2014-03" db="EMBL/GenBank/DDBJ databases">
        <title>Draft Genome Sequences of Four Burkholderia Strains.</title>
        <authorList>
            <person name="Liu X.Y."/>
            <person name="Li C.X."/>
            <person name="Xu J.H."/>
        </authorList>
    </citation>
    <scope>NUCLEOTIDE SEQUENCE [LARGE SCALE GENOMIC DNA]</scope>
    <source>
        <strain evidence="16 17">DSM 50014</strain>
    </source>
</reference>
<keyword evidence="10" id="KW-0998">Cell outer membrane</keyword>
<feature type="domain" description="Trimeric autotransporter adhesin YadA-like head" evidence="13">
    <location>
        <begin position="305"/>
        <end position="327"/>
    </location>
</feature>
<feature type="domain" description="Trimeric autotransporter adhesin YadA-like stalk" evidence="14">
    <location>
        <begin position="788"/>
        <end position="828"/>
    </location>
</feature>
<comment type="similarity">
    <text evidence="3">Belongs to the autotransporter-2 (AT-2) (TC 1.B.40) family.</text>
</comment>
<keyword evidence="9 11" id="KW-0472">Membrane</keyword>
<sequence>MNKIYKSVWNEPLGAWVAVSEHGRARGKRSGRVVKMALVGATLAAVAAGASAGGLDGGVASGSSSIAIGANSATGGTDGIAIGDTVKSTQNDGISIGSQITNDAVNSLVISSNGSTLDAASSQTVFLAPNGGSVNNSANSFAFNPYGGTGTSNSNDSINLGGVVTNAANGVALGAKSTVTATNSVALGAGSVASTANTVSVGSASQQRQVTYVQAGNLSASSTDAVNGSQLFATNNNVAALTTKVNNFQSGSKYLAANDAASSTDGASATGVGSIAIGGNAVADSTGGTDAAIAIGSDSRAMVARATAIGPGATASANNAVAIGTYSIADRANSVSVGTASAQRQIVNVAAGTQDTDVANIAQLKSTGLKLDAAGKATNALVAYDDTSLDKATLGGTAGTTITNLKAGALSASSTDAVNGSQLFATNQTVAQTATQLQNVTSLLGGGAAIKGDGTVQAPAYQANGGTHNDVGSAVAALDSGLQDRVKYDTSAHDKVTFGVANAPVALANVKAGALNASSTDAVNGAQLFDTNQSLATTNANLATTNTNLAALSADAVKYDTSAHDLITLGSVGTPVALTNVKAGALSASSTDAVNGSQLFDTNQKVAKNTTDISNLTTTVNTWTNDVATGQVGLVRQDLATRIITVGGQTDGGTVNVAGTSGPRVVTGVANGAVNAASNDAINGSQLFNASSTIAAALGGGAGVDANGGVTAPSYSVGGTKVNNVGAAIENLDGRVTKNTSDIAALQGDLKSVSEVASNAVAYDSPEHDKVTLGGPTPADGNAPKAVQLTNVKDGELSATSTDAVTGRQLNATNNRLDEYASVVNHFQSSGVDYVAVNSTNAPLPVAKGTDAVAIGANAQANGNNSVALGANSVADQANTVSVGSAGHERRVTNVAPGTRGTDAANINQLNALRNDLGANMTTLQRSAFAGVASAMAMPNLTPREAGKTVVALGVGNYKGYSAFGVGGTYRSRDGAWLINGAFSSTGHGDTGLRAQVGYEF</sequence>
<dbReference type="STRING" id="60547.GCA_000751215_00285"/>
<feature type="domain" description="Trimeric autotransporter adhesin YadA-like stalk" evidence="14">
    <location>
        <begin position="213"/>
        <end position="251"/>
    </location>
</feature>
<name>A0A069PLX7_9BURK</name>
<evidence type="ECO:0000256" key="5">
    <source>
        <dbReference type="ARBA" id="ARBA00022452"/>
    </source>
</evidence>
<evidence type="ECO:0000259" key="14">
    <source>
        <dbReference type="Pfam" id="PF05662"/>
    </source>
</evidence>
<proteinExistence type="inferred from homology"/>
<dbReference type="SUPFAM" id="SSF54523">
    <property type="entry name" value="Pili subunits"/>
    <property type="match status" value="1"/>
</dbReference>
<dbReference type="GO" id="GO:0009279">
    <property type="term" value="C:cell outer membrane"/>
    <property type="evidence" value="ECO:0007669"/>
    <property type="project" value="UniProtKB-SubCell"/>
</dbReference>
<evidence type="ECO:0000256" key="6">
    <source>
        <dbReference type="ARBA" id="ARBA00022692"/>
    </source>
</evidence>
<dbReference type="InterPro" id="IPR011049">
    <property type="entry name" value="Serralysin-like_metalloprot_C"/>
</dbReference>
<evidence type="ECO:0000313" key="17">
    <source>
        <dbReference type="Proteomes" id="UP000027466"/>
    </source>
</evidence>
<feature type="domain" description="Trimeric autotransporter adhesin YadA-like head" evidence="13">
    <location>
        <begin position="269"/>
        <end position="299"/>
    </location>
</feature>
<evidence type="ECO:0008006" key="18">
    <source>
        <dbReference type="Google" id="ProtNLM"/>
    </source>
</evidence>
<dbReference type="Gene3D" id="1.20.5.170">
    <property type="match status" value="5"/>
</dbReference>
<feature type="domain" description="Trimeric autotransporter adhesin YadA-like stalk" evidence="14">
    <location>
        <begin position="345"/>
        <end position="385"/>
    </location>
</feature>
<dbReference type="InterPro" id="IPR008640">
    <property type="entry name" value="Adhesin_Head_dom"/>
</dbReference>
<keyword evidence="11" id="KW-1133">Transmembrane helix</keyword>
<dbReference type="Pfam" id="PF05662">
    <property type="entry name" value="YadA_stalk"/>
    <property type="match status" value="8"/>
</dbReference>
<feature type="domain" description="Trimeric autotransporter adhesin YadA-like stalk" evidence="14">
    <location>
        <begin position="402"/>
        <end position="441"/>
    </location>
</feature>
<evidence type="ECO:0000256" key="10">
    <source>
        <dbReference type="ARBA" id="ARBA00023237"/>
    </source>
</evidence>
<feature type="domain" description="Trimeric autotransporter adhesin YadA-like head" evidence="13">
    <location>
        <begin position="60"/>
        <end position="83"/>
    </location>
</feature>
<feature type="domain" description="Trimeric autotransporter adhesin YadA-like stalk" evidence="14">
    <location>
        <begin position="891"/>
        <end position="924"/>
    </location>
</feature>
<dbReference type="Pfam" id="PF03895">
    <property type="entry name" value="YadA_anchor"/>
    <property type="match status" value="1"/>
</dbReference>
<dbReference type="GO" id="GO:0015031">
    <property type="term" value="P:protein transport"/>
    <property type="evidence" value="ECO:0007669"/>
    <property type="project" value="UniProtKB-KW"/>
</dbReference>
<keyword evidence="4" id="KW-0813">Transport</keyword>
<keyword evidence="8" id="KW-0653">Protein transport</keyword>
<keyword evidence="5" id="KW-1134">Transmembrane beta strand</keyword>
<dbReference type="Proteomes" id="UP000027466">
    <property type="component" value="Unassembled WGS sequence"/>
</dbReference>
<dbReference type="Gene3D" id="3.30.1300.30">
    <property type="entry name" value="GSPII I/J protein-like"/>
    <property type="match status" value="1"/>
</dbReference>
<evidence type="ECO:0000256" key="9">
    <source>
        <dbReference type="ARBA" id="ARBA00023136"/>
    </source>
</evidence>
<dbReference type="RefSeq" id="WP_035924857.1">
    <property type="nucleotide sequence ID" value="NZ_CADFFX010000012.1"/>
</dbReference>
<feature type="domain" description="Trimeric autotransporter adhesin YadA-like stalk" evidence="14">
    <location>
        <begin position="579"/>
        <end position="621"/>
    </location>
</feature>
<keyword evidence="17" id="KW-1185">Reference proteome</keyword>
<feature type="domain" description="Trimeric autotransporter adhesin YadA-like head" evidence="13">
    <location>
        <begin position="847"/>
        <end position="873"/>
    </location>
</feature>
<dbReference type="Gene3D" id="6.10.250.2040">
    <property type="match status" value="1"/>
</dbReference>
<dbReference type="EMBL" id="JFHC01000034">
    <property type="protein sequence ID" value="KDR40929.1"/>
    <property type="molecule type" value="Genomic_DNA"/>
</dbReference>
<dbReference type="InterPro" id="IPR008635">
    <property type="entry name" value="Coiled_stalk_dom"/>
</dbReference>
<dbReference type="GO" id="GO:0009986">
    <property type="term" value="C:cell surface"/>
    <property type="evidence" value="ECO:0007669"/>
    <property type="project" value="UniProtKB-SubCell"/>
</dbReference>
<evidence type="ECO:0000256" key="3">
    <source>
        <dbReference type="ARBA" id="ARBA00005848"/>
    </source>
</evidence>
<dbReference type="Pfam" id="PF13018">
    <property type="entry name" value="ESPR"/>
    <property type="match status" value="1"/>
</dbReference>
<feature type="transmembrane region" description="Helical" evidence="11">
    <location>
        <begin position="33"/>
        <end position="55"/>
    </location>
</feature>
<dbReference type="AlphaFoldDB" id="A0A069PLX7"/>
<organism evidence="16 17">
    <name type="scientific">Caballeronia glathei</name>
    <dbReference type="NCBI Taxonomy" id="60547"/>
    <lineage>
        <taxon>Bacteria</taxon>
        <taxon>Pseudomonadati</taxon>
        <taxon>Pseudomonadota</taxon>
        <taxon>Betaproteobacteria</taxon>
        <taxon>Burkholderiales</taxon>
        <taxon>Burkholderiaceae</taxon>
        <taxon>Caballeronia</taxon>
    </lineage>
</organism>
<evidence type="ECO:0000259" key="15">
    <source>
        <dbReference type="Pfam" id="PF13018"/>
    </source>
</evidence>
<evidence type="ECO:0000259" key="12">
    <source>
        <dbReference type="Pfam" id="PF03895"/>
    </source>
</evidence>
<dbReference type="InterPro" id="IPR005594">
    <property type="entry name" value="YadA_C"/>
</dbReference>
<comment type="subcellular location">
    <subcellularLocation>
        <location evidence="2">Cell outer membrane</location>
    </subcellularLocation>
    <subcellularLocation>
        <location evidence="1">Cell surface</location>
    </subcellularLocation>
</comment>
<dbReference type="Pfam" id="PF05658">
    <property type="entry name" value="YadA_head"/>
    <property type="match status" value="5"/>
</dbReference>
<accession>A0A069PLX7</accession>
<evidence type="ECO:0000256" key="11">
    <source>
        <dbReference type="SAM" id="Phobius"/>
    </source>
</evidence>
<dbReference type="Gene3D" id="2.60.40.4050">
    <property type="match status" value="3"/>
</dbReference>
<evidence type="ECO:0000256" key="4">
    <source>
        <dbReference type="ARBA" id="ARBA00022448"/>
    </source>
</evidence>
<dbReference type="Gene3D" id="2.150.10.10">
    <property type="entry name" value="Serralysin-like metalloprotease, C-terminal"/>
    <property type="match status" value="1"/>
</dbReference>
<evidence type="ECO:0000256" key="8">
    <source>
        <dbReference type="ARBA" id="ARBA00022927"/>
    </source>
</evidence>
<keyword evidence="6 11" id="KW-0812">Transmembrane</keyword>
<gene>
    <name evidence="16" type="ORF">BG61_22015</name>
</gene>
<feature type="domain" description="Trimeric autotransporter adhesin YadA-like C-terminal membrane anchor" evidence="12">
    <location>
        <begin position="943"/>
        <end position="1001"/>
    </location>
</feature>
<evidence type="ECO:0000259" key="13">
    <source>
        <dbReference type="Pfam" id="PF05658"/>
    </source>
</evidence>
<evidence type="ECO:0000256" key="2">
    <source>
        <dbReference type="ARBA" id="ARBA00004442"/>
    </source>
</evidence>
<protein>
    <recommendedName>
        <fullName evidence="18">Adhesin</fullName>
    </recommendedName>
</protein>
<evidence type="ECO:0000256" key="7">
    <source>
        <dbReference type="ARBA" id="ARBA00022729"/>
    </source>
</evidence>
<dbReference type="SUPFAM" id="SSF101967">
    <property type="entry name" value="Adhesin YadA, collagen-binding domain"/>
    <property type="match status" value="4"/>
</dbReference>